<dbReference type="PANTHER" id="PTHR12203:SF99">
    <property type="entry name" value="OS04G0534100 PROTEIN"/>
    <property type="match status" value="1"/>
</dbReference>
<evidence type="ECO:0000313" key="3">
    <source>
        <dbReference type="EMBL" id="KAI0528715.1"/>
    </source>
</evidence>
<dbReference type="SMART" id="SM00672">
    <property type="entry name" value="CAP10"/>
    <property type="match status" value="1"/>
</dbReference>
<keyword evidence="1" id="KW-0472">Membrane</keyword>
<proteinExistence type="predicted"/>
<comment type="caution">
    <text evidence="3">The sequence shown here is derived from an EMBL/GenBank/DDBJ whole genome shotgun (WGS) entry which is preliminary data.</text>
</comment>
<dbReference type="AlphaFoldDB" id="A0A8T3CAB9"/>
<feature type="domain" description="Glycosyl transferase CAP10" evidence="2">
    <location>
        <begin position="225"/>
        <end position="475"/>
    </location>
</feature>
<protein>
    <recommendedName>
        <fullName evidence="2">Glycosyl transferase CAP10 domain-containing protein</fullName>
    </recommendedName>
</protein>
<gene>
    <name evidence="3" type="ORF">KFK09_001257</name>
</gene>
<reference evidence="3" key="1">
    <citation type="journal article" date="2022" name="Front. Genet.">
        <title>Chromosome-Scale Assembly of the Dendrobium nobile Genome Provides Insights Into the Molecular Mechanism of the Biosynthesis of the Medicinal Active Ingredient of Dendrobium.</title>
        <authorList>
            <person name="Xu Q."/>
            <person name="Niu S.-C."/>
            <person name="Li K.-L."/>
            <person name="Zheng P.-J."/>
            <person name="Zhang X.-J."/>
            <person name="Jia Y."/>
            <person name="Liu Y."/>
            <person name="Niu Y.-X."/>
            <person name="Yu L.-H."/>
            <person name="Chen D.-F."/>
            <person name="Zhang G.-Q."/>
        </authorList>
    </citation>
    <scope>NUCLEOTIDE SEQUENCE</scope>
    <source>
        <tissue evidence="3">Leaf</tissue>
    </source>
</reference>
<sequence length="556" mass="63314">MQREQSFSPAPPPPGWKIYRQLKVAGKSHSFASMVVAALPSTRVVIVLSIVFSLLAAAVSVPWINSSFIISATAGVPAAITTSKTSIITSNASFSDKEQPAVLPPPASPPPPAIIPFSCPAANQTKSTICGAIPSIQLPEKSLLSPPPLPSSCPDYFRWIHEDLKPWRRTGITKEMVERAGRTANFRLVILGGRAFVQRLRPSFQTRDVFTLWGLVQLLRRYPGRVPDLDLMFDTVDYPVVKAADYRGRNASAPPPPLFRYCSDDSSLDVVFPDWSFWGWPEINIKPWEKLKEELKEANEKIKWTDREPYAYWKGNPAVAATRRDLLRCNVSQSQDWNARLYAQDWQSETHKGFNESNLASQCIHRYKIYIEGSAWSVSEKYILACNSMALIVKPQYYDFFTRGLMPVQHYWPVRQDEKCRSIKFAVDWANSHKRKAQAIGNEASDFIHEKLKMDYVYDYMFHLLNEYAKLLKFKPTKPRRTIELCAETMACSAQNLTKQFMMDSMVKSPHASPPCSLSPPFSPMELRVHQRRKANSIEQVEIWEQRAWESQSSNN</sequence>
<name>A0A8T3CAB9_DENNO</name>
<keyword evidence="1" id="KW-0812">Transmembrane</keyword>
<keyword evidence="4" id="KW-1185">Reference proteome</keyword>
<evidence type="ECO:0000256" key="1">
    <source>
        <dbReference type="SAM" id="Phobius"/>
    </source>
</evidence>
<dbReference type="InterPro" id="IPR051091">
    <property type="entry name" value="O-Glucosyltr/Glycosyltrsf_90"/>
</dbReference>
<dbReference type="SMR" id="A0A8T3CAB9"/>
<dbReference type="Proteomes" id="UP000829196">
    <property type="component" value="Unassembled WGS sequence"/>
</dbReference>
<organism evidence="3 4">
    <name type="scientific">Dendrobium nobile</name>
    <name type="common">Orchid</name>
    <dbReference type="NCBI Taxonomy" id="94219"/>
    <lineage>
        <taxon>Eukaryota</taxon>
        <taxon>Viridiplantae</taxon>
        <taxon>Streptophyta</taxon>
        <taxon>Embryophyta</taxon>
        <taxon>Tracheophyta</taxon>
        <taxon>Spermatophyta</taxon>
        <taxon>Magnoliopsida</taxon>
        <taxon>Liliopsida</taxon>
        <taxon>Asparagales</taxon>
        <taxon>Orchidaceae</taxon>
        <taxon>Epidendroideae</taxon>
        <taxon>Malaxideae</taxon>
        <taxon>Dendrobiinae</taxon>
        <taxon>Dendrobium</taxon>
    </lineage>
</organism>
<dbReference type="PANTHER" id="PTHR12203">
    <property type="entry name" value="KDEL LYS-ASP-GLU-LEU CONTAINING - RELATED"/>
    <property type="match status" value="1"/>
</dbReference>
<dbReference type="Pfam" id="PF05686">
    <property type="entry name" value="Glyco_transf_90"/>
    <property type="match status" value="1"/>
</dbReference>
<accession>A0A8T3CAB9</accession>
<dbReference type="OrthoDB" id="202415at2759"/>
<keyword evidence="1" id="KW-1133">Transmembrane helix</keyword>
<dbReference type="InterPro" id="IPR006598">
    <property type="entry name" value="CAP10"/>
</dbReference>
<evidence type="ECO:0000259" key="2">
    <source>
        <dbReference type="SMART" id="SM00672"/>
    </source>
</evidence>
<feature type="transmembrane region" description="Helical" evidence="1">
    <location>
        <begin position="44"/>
        <end position="64"/>
    </location>
</feature>
<dbReference type="EMBL" id="JAGYWB010000002">
    <property type="protein sequence ID" value="KAI0528715.1"/>
    <property type="molecule type" value="Genomic_DNA"/>
</dbReference>
<evidence type="ECO:0000313" key="4">
    <source>
        <dbReference type="Proteomes" id="UP000829196"/>
    </source>
</evidence>